<dbReference type="InterPro" id="IPR000639">
    <property type="entry name" value="Epox_hydrolase-like"/>
</dbReference>
<dbReference type="SUPFAM" id="SSF53474">
    <property type="entry name" value="alpha/beta-Hydrolases"/>
    <property type="match status" value="1"/>
</dbReference>
<gene>
    <name evidence="3" type="primary">LOC105058074</name>
</gene>
<dbReference type="Pfam" id="PF12697">
    <property type="entry name" value="Abhydrolase_6"/>
    <property type="match status" value="1"/>
</dbReference>
<evidence type="ECO:0000259" key="1">
    <source>
        <dbReference type="Pfam" id="PF12697"/>
    </source>
</evidence>
<dbReference type="Gene3D" id="3.40.50.1820">
    <property type="entry name" value="alpha/beta hydrolase"/>
    <property type="match status" value="1"/>
</dbReference>
<accession>A0A6I9S8X8</accession>
<keyword evidence="2" id="KW-1185">Reference proteome</keyword>
<dbReference type="RefSeq" id="XP_010939163.1">
    <property type="nucleotide sequence ID" value="XM_010940861.3"/>
</dbReference>
<dbReference type="InterPro" id="IPR029058">
    <property type="entry name" value="AB_hydrolase_fold"/>
</dbReference>
<dbReference type="PRINTS" id="PR00412">
    <property type="entry name" value="EPOXHYDRLASE"/>
</dbReference>
<evidence type="ECO:0000313" key="3">
    <source>
        <dbReference type="RefSeq" id="XP_010939163.1"/>
    </source>
</evidence>
<reference evidence="3" key="1">
    <citation type="submission" date="2025-08" db="UniProtKB">
        <authorList>
            <consortium name="RefSeq"/>
        </authorList>
    </citation>
    <scope>IDENTIFICATION</scope>
</reference>
<sequence>MPVLATVATSGWVLGPRIRVRVSENGFPSFLPKEVERIRDPAARELAKRIERLPVKVSFTNSPIMSSCVKPSQKRGKEPIVLLHGFDSSCLEWRYTLPLLDDAGLETWAVDILGWGFSDLEMFPPSNVAAKREHLFQLWRLYIQRPMVLVGPSLGAAVAIDFAANHPEEVSKLVLIDASIYAEGTGTMTKLPRALAYAGVFVLKSIPLRFYANTLAFNKVSLGSALDWTNVGRLHCLLPWWEDTTVDFMVSGGYNVSSQIKQRLQKDLQNSVLHQIPECGHIPHVEKPKSVAESILEFLQGDHS</sequence>
<dbReference type="GO" id="GO:0003824">
    <property type="term" value="F:catalytic activity"/>
    <property type="evidence" value="ECO:0007669"/>
    <property type="project" value="InterPro"/>
</dbReference>
<protein>
    <submittedName>
        <fullName evidence="3">Uncharacterized protein LOC105058074 isoform X4</fullName>
    </submittedName>
</protein>
<proteinExistence type="predicted"/>
<name>A0A6I9S8X8_ELAGV</name>
<dbReference type="PRINTS" id="PR00111">
    <property type="entry name" value="ABHYDROLASE"/>
</dbReference>
<dbReference type="InterPro" id="IPR000073">
    <property type="entry name" value="AB_hydrolase_1"/>
</dbReference>
<dbReference type="OrthoDB" id="6431331at2759"/>
<feature type="domain" description="AB hydrolase-1" evidence="1">
    <location>
        <begin position="80"/>
        <end position="293"/>
    </location>
</feature>
<dbReference type="AlphaFoldDB" id="A0A6I9S8X8"/>
<dbReference type="Proteomes" id="UP000504607">
    <property type="component" value="Chromosome 15"/>
</dbReference>
<dbReference type="PANTHER" id="PTHR43689">
    <property type="entry name" value="HYDROLASE"/>
    <property type="match status" value="1"/>
</dbReference>
<organism evidence="2 3">
    <name type="scientific">Elaeis guineensis var. tenera</name>
    <name type="common">Oil palm</name>
    <dbReference type="NCBI Taxonomy" id="51953"/>
    <lineage>
        <taxon>Eukaryota</taxon>
        <taxon>Viridiplantae</taxon>
        <taxon>Streptophyta</taxon>
        <taxon>Embryophyta</taxon>
        <taxon>Tracheophyta</taxon>
        <taxon>Spermatophyta</taxon>
        <taxon>Magnoliopsida</taxon>
        <taxon>Liliopsida</taxon>
        <taxon>Arecaceae</taxon>
        <taxon>Arecoideae</taxon>
        <taxon>Cocoseae</taxon>
        <taxon>Elaeidinae</taxon>
        <taxon>Elaeis</taxon>
    </lineage>
</organism>
<dbReference type="PANTHER" id="PTHR43689:SF8">
    <property type="entry name" value="ALPHA_BETA-HYDROLASES SUPERFAMILY PROTEIN"/>
    <property type="match status" value="1"/>
</dbReference>
<evidence type="ECO:0000313" key="2">
    <source>
        <dbReference type="Proteomes" id="UP000504607"/>
    </source>
</evidence>